<dbReference type="PANTHER" id="PTHR14303:SF0">
    <property type="entry name" value="DNA POLYMERASE DELTA SUBUNIT 4"/>
    <property type="match status" value="1"/>
</dbReference>
<accession>A0A4V1IRG8</accession>
<dbReference type="PANTHER" id="PTHR14303">
    <property type="entry name" value="DNA POLYMERASE DELTA SUBUNIT 4"/>
    <property type="match status" value="1"/>
</dbReference>
<evidence type="ECO:0000313" key="2">
    <source>
        <dbReference type="EMBL" id="RKO90007.1"/>
    </source>
</evidence>
<proteinExistence type="predicted"/>
<evidence type="ECO:0000256" key="1">
    <source>
        <dbReference type="SAM" id="MobiDB-lite"/>
    </source>
</evidence>
<keyword evidence="3" id="KW-1185">Reference proteome</keyword>
<dbReference type="GO" id="GO:0006261">
    <property type="term" value="P:DNA-templated DNA replication"/>
    <property type="evidence" value="ECO:0007669"/>
    <property type="project" value="TreeGrafter"/>
</dbReference>
<protein>
    <submittedName>
        <fullName evidence="2">Uncharacterized protein</fullName>
    </submittedName>
</protein>
<dbReference type="GO" id="GO:0000731">
    <property type="term" value="P:DNA synthesis involved in DNA repair"/>
    <property type="evidence" value="ECO:0007669"/>
    <property type="project" value="InterPro"/>
</dbReference>
<dbReference type="EMBL" id="KZ995771">
    <property type="protein sequence ID" value="RKO90007.1"/>
    <property type="molecule type" value="Genomic_DNA"/>
</dbReference>
<reference evidence="3" key="1">
    <citation type="journal article" date="2018" name="Nat. Microbiol.">
        <title>Leveraging single-cell genomics to expand the fungal tree of life.</title>
        <authorList>
            <person name="Ahrendt S.R."/>
            <person name="Quandt C.A."/>
            <person name="Ciobanu D."/>
            <person name="Clum A."/>
            <person name="Salamov A."/>
            <person name="Andreopoulos B."/>
            <person name="Cheng J.F."/>
            <person name="Woyke T."/>
            <person name="Pelin A."/>
            <person name="Henrissat B."/>
            <person name="Reynolds N.K."/>
            <person name="Benny G.L."/>
            <person name="Smith M.E."/>
            <person name="James T.Y."/>
            <person name="Grigoriev I.V."/>
        </authorList>
    </citation>
    <scope>NUCLEOTIDE SEQUENCE [LARGE SCALE GENOMIC DNA]</scope>
</reference>
<name>A0A4V1IRG8_9FUNG</name>
<dbReference type="InterPro" id="IPR007218">
    <property type="entry name" value="DNA_pol_delta_4"/>
</dbReference>
<dbReference type="GO" id="GO:0003887">
    <property type="term" value="F:DNA-directed DNA polymerase activity"/>
    <property type="evidence" value="ECO:0007669"/>
    <property type="project" value="TreeGrafter"/>
</dbReference>
<dbReference type="Pfam" id="PF04081">
    <property type="entry name" value="DNA_pol_delta_4"/>
    <property type="match status" value="1"/>
</dbReference>
<dbReference type="OrthoDB" id="337486at2759"/>
<organism evidence="2 3">
    <name type="scientific">Blyttiomyces helicus</name>
    <dbReference type="NCBI Taxonomy" id="388810"/>
    <lineage>
        <taxon>Eukaryota</taxon>
        <taxon>Fungi</taxon>
        <taxon>Fungi incertae sedis</taxon>
        <taxon>Chytridiomycota</taxon>
        <taxon>Chytridiomycota incertae sedis</taxon>
        <taxon>Chytridiomycetes</taxon>
        <taxon>Chytridiomycetes incertae sedis</taxon>
        <taxon>Blyttiomyces</taxon>
    </lineage>
</organism>
<sequence>MISTCAPSIRPAVRGDRDRDSTNPTAITPVASSERNHRKRGGDLNRCNNPHSHPAQFERLFTPIFRTHLFHTVFEAAPADTERYSSSTPVEEKTPSNASQTRHRDPNKANLTRLNVKRGSPNVKRVSPVGCEGFAGAESMFPIQKSRCPSPQRKKLQGNAEEVRVEAQVLVEAEVPSSPKEIKKVLSTSRSTGKISKNKQTNKKNLEVVLLKSNAALKAQELEEARILREFDQNMNFGPGIGLTRLERWVRARDFGREPAEDVRRILESHVVDGKWQQPATDTPPIDRDFFLGGAGDAFSDHLIAAEAISWTRIDPCGYPPRPLMPRSADSESVLHAITNEKFRSSRTLRFRLEGQNIWEAALKKKQTRRDLSADAKRRTLRVRIRGGMFAGDLQNTSLEMWIWDMAEEWGTSTLCIHIFWRDPSTSLRWTEIYPVGGGAKDSHPSLLVSAGVIRISCALPPDPGCATLDPLLTYLLGISVERVSNLPRYGFTFPHGKK</sequence>
<feature type="region of interest" description="Disordered" evidence="1">
    <location>
        <begin position="1"/>
        <end position="51"/>
    </location>
</feature>
<dbReference type="Proteomes" id="UP000269721">
    <property type="component" value="Unassembled WGS sequence"/>
</dbReference>
<feature type="region of interest" description="Disordered" evidence="1">
    <location>
        <begin position="80"/>
        <end position="110"/>
    </location>
</feature>
<evidence type="ECO:0000313" key="3">
    <source>
        <dbReference type="Proteomes" id="UP000269721"/>
    </source>
</evidence>
<dbReference type="GO" id="GO:0043625">
    <property type="term" value="C:delta DNA polymerase complex"/>
    <property type="evidence" value="ECO:0007669"/>
    <property type="project" value="TreeGrafter"/>
</dbReference>
<feature type="compositionally biased region" description="Polar residues" evidence="1">
    <location>
        <begin position="22"/>
        <end position="33"/>
    </location>
</feature>
<gene>
    <name evidence="2" type="ORF">BDK51DRAFT_29741</name>
</gene>
<feature type="compositionally biased region" description="Polar residues" evidence="1">
    <location>
        <begin position="84"/>
        <end position="100"/>
    </location>
</feature>
<dbReference type="AlphaFoldDB" id="A0A4V1IRG8"/>